<dbReference type="RefSeq" id="XP_041156913.1">
    <property type="nucleotide sequence ID" value="XM_041298354.1"/>
</dbReference>
<proteinExistence type="predicted"/>
<protein>
    <submittedName>
        <fullName evidence="2">Uncharacterized protein</fullName>
    </submittedName>
</protein>
<dbReference type="OrthoDB" id="3060725at2759"/>
<evidence type="ECO:0000256" key="1">
    <source>
        <dbReference type="SAM" id="MobiDB-lite"/>
    </source>
</evidence>
<dbReference type="Proteomes" id="UP000719766">
    <property type="component" value="Unassembled WGS sequence"/>
</dbReference>
<reference evidence="2" key="1">
    <citation type="journal article" date="2020" name="New Phytol.">
        <title>Comparative genomics reveals dynamic genome evolution in host specialist ectomycorrhizal fungi.</title>
        <authorList>
            <person name="Lofgren L.A."/>
            <person name="Nguyen N.H."/>
            <person name="Vilgalys R."/>
            <person name="Ruytinx J."/>
            <person name="Liao H.L."/>
            <person name="Branco S."/>
            <person name="Kuo A."/>
            <person name="LaButti K."/>
            <person name="Lipzen A."/>
            <person name="Andreopoulos W."/>
            <person name="Pangilinan J."/>
            <person name="Riley R."/>
            <person name="Hundley H."/>
            <person name="Na H."/>
            <person name="Barry K."/>
            <person name="Grigoriev I.V."/>
            <person name="Stajich J.E."/>
            <person name="Kennedy P.G."/>
        </authorList>
    </citation>
    <scope>NUCLEOTIDE SEQUENCE</scope>
    <source>
        <strain evidence="2">S12</strain>
    </source>
</reference>
<gene>
    <name evidence="2" type="ORF">HD556DRAFT_1243241</name>
</gene>
<dbReference type="EMBL" id="JABBWE010000055">
    <property type="protein sequence ID" value="KAG1789894.1"/>
    <property type="molecule type" value="Genomic_DNA"/>
</dbReference>
<keyword evidence="3" id="KW-1185">Reference proteome</keyword>
<evidence type="ECO:0000313" key="2">
    <source>
        <dbReference type="EMBL" id="KAG1789894.1"/>
    </source>
</evidence>
<feature type="compositionally biased region" description="Basic and acidic residues" evidence="1">
    <location>
        <begin position="220"/>
        <end position="229"/>
    </location>
</feature>
<organism evidence="2 3">
    <name type="scientific">Suillus plorans</name>
    <dbReference type="NCBI Taxonomy" id="116603"/>
    <lineage>
        <taxon>Eukaryota</taxon>
        <taxon>Fungi</taxon>
        <taxon>Dikarya</taxon>
        <taxon>Basidiomycota</taxon>
        <taxon>Agaricomycotina</taxon>
        <taxon>Agaricomycetes</taxon>
        <taxon>Agaricomycetidae</taxon>
        <taxon>Boletales</taxon>
        <taxon>Suillineae</taxon>
        <taxon>Suillaceae</taxon>
        <taxon>Suillus</taxon>
    </lineage>
</organism>
<name>A0A9P7AHW3_9AGAM</name>
<feature type="region of interest" description="Disordered" evidence="1">
    <location>
        <begin position="197"/>
        <end position="233"/>
    </location>
</feature>
<evidence type="ECO:0000313" key="3">
    <source>
        <dbReference type="Proteomes" id="UP000719766"/>
    </source>
</evidence>
<accession>A0A9P7AHW3</accession>
<dbReference type="AlphaFoldDB" id="A0A9P7AHW3"/>
<sequence length="359" mass="39764">MDVDPPCYNRHVAGGLYDEVVKQLMALPKGVSLGDATYKNDFVRDMKVHTGNFGYRCKENGAEYETVLVGEVMPRAYGTKLNAMGNHYVGTADTPNVIDDRARVKGVFALGKPTQATEMMYVAFENQIATLDDVIQSNIKELKRKNKDMNIKEWTANAGTETSSAPEFIMISTEQLYAVPKSTQQAMQGKRARITKRALNSGGDSADGKATGSSSSTDAGLKDNAKEDSITTNDFYEPTALPDYGGELFQHVNAKLQQLDIRNVENKLIPPQNWYGELKRGTLVMIRATLHAFNWKERRVYQLNAHTIRILDESKLEMEPLGTQPSRGDLGVSQSVSRASNAMAGVQLGKRVREEDSEE</sequence>
<comment type="caution">
    <text evidence="2">The sequence shown here is derived from an EMBL/GenBank/DDBJ whole genome shotgun (WGS) entry which is preliminary data.</text>
</comment>
<dbReference type="GeneID" id="64592118"/>